<feature type="non-terminal residue" evidence="3">
    <location>
        <position position="1"/>
    </location>
</feature>
<dbReference type="GO" id="GO:0006879">
    <property type="term" value="P:intracellular iron ion homeostasis"/>
    <property type="evidence" value="ECO:0007669"/>
    <property type="project" value="TreeGrafter"/>
</dbReference>
<reference evidence="3 4" key="1">
    <citation type="journal article" date="2018" name="Front. Microbiol.">
        <title>Genome-Wide Analysis of Corynespora cassiicola Leaf Fall Disease Putative Effectors.</title>
        <authorList>
            <person name="Lopez D."/>
            <person name="Ribeiro S."/>
            <person name="Label P."/>
            <person name="Fumanal B."/>
            <person name="Venisse J.S."/>
            <person name="Kohler A."/>
            <person name="de Oliveira R.R."/>
            <person name="Labutti K."/>
            <person name="Lipzen A."/>
            <person name="Lail K."/>
            <person name="Bauer D."/>
            <person name="Ohm R.A."/>
            <person name="Barry K.W."/>
            <person name="Spatafora J."/>
            <person name="Grigoriev I.V."/>
            <person name="Martin F.M."/>
            <person name="Pujade-Renaud V."/>
        </authorList>
    </citation>
    <scope>NUCLEOTIDE SEQUENCE [LARGE SCALE GENOMIC DNA]</scope>
    <source>
        <strain evidence="3 4">Philippines</strain>
    </source>
</reference>
<evidence type="ECO:0000313" key="3">
    <source>
        <dbReference type="EMBL" id="PSN58535.1"/>
    </source>
</evidence>
<dbReference type="STRING" id="1448308.A0A2T2MZ60"/>
<evidence type="ECO:0000313" key="4">
    <source>
        <dbReference type="Proteomes" id="UP000240883"/>
    </source>
</evidence>
<dbReference type="CDD" id="cd06186">
    <property type="entry name" value="NOX_Duox_like_FAD_NADP"/>
    <property type="match status" value="1"/>
</dbReference>
<gene>
    <name evidence="3" type="ORF">BS50DRAFT_510265</name>
</gene>
<dbReference type="InterPro" id="IPR051410">
    <property type="entry name" value="Ferric/Cupric_Reductase"/>
</dbReference>
<keyword evidence="4" id="KW-1185">Reference proteome</keyword>
<dbReference type="InterPro" id="IPR017927">
    <property type="entry name" value="FAD-bd_FR_type"/>
</dbReference>
<dbReference type="GO" id="GO:0005886">
    <property type="term" value="C:plasma membrane"/>
    <property type="evidence" value="ECO:0007669"/>
    <property type="project" value="TreeGrafter"/>
</dbReference>
<dbReference type="PANTHER" id="PTHR32361:SF26">
    <property type="entry name" value="FAD-BINDING 8 DOMAIN-CONTAINING PROTEIN-RELATED"/>
    <property type="match status" value="1"/>
</dbReference>
<dbReference type="InterPro" id="IPR013112">
    <property type="entry name" value="FAD-bd_8"/>
</dbReference>
<accession>A0A2T2MZ60</accession>
<organism evidence="3 4">
    <name type="scientific">Corynespora cassiicola Philippines</name>
    <dbReference type="NCBI Taxonomy" id="1448308"/>
    <lineage>
        <taxon>Eukaryota</taxon>
        <taxon>Fungi</taxon>
        <taxon>Dikarya</taxon>
        <taxon>Ascomycota</taxon>
        <taxon>Pezizomycotina</taxon>
        <taxon>Dothideomycetes</taxon>
        <taxon>Pleosporomycetidae</taxon>
        <taxon>Pleosporales</taxon>
        <taxon>Corynesporascaceae</taxon>
        <taxon>Corynespora</taxon>
    </lineage>
</organism>
<dbReference type="Pfam" id="PF08022">
    <property type="entry name" value="FAD_binding_8"/>
    <property type="match status" value="1"/>
</dbReference>
<proteinExistence type="predicted"/>
<protein>
    <recommendedName>
        <fullName evidence="2">FAD-binding FR-type domain-containing protein</fullName>
    </recommendedName>
</protein>
<keyword evidence="1" id="KW-0813">Transport</keyword>
<dbReference type="GO" id="GO:0015677">
    <property type="term" value="P:copper ion import"/>
    <property type="evidence" value="ECO:0007669"/>
    <property type="project" value="TreeGrafter"/>
</dbReference>
<dbReference type="AlphaFoldDB" id="A0A2T2MZ60"/>
<evidence type="ECO:0000256" key="1">
    <source>
        <dbReference type="ARBA" id="ARBA00022448"/>
    </source>
</evidence>
<dbReference type="Proteomes" id="UP000240883">
    <property type="component" value="Unassembled WGS sequence"/>
</dbReference>
<dbReference type="OrthoDB" id="4494341at2759"/>
<sequence>VKICSALFRPLRVELGQYIYLWIPTASFWSFLQSHPFTVTSWSEEKQTSLDLLVEPHREITRRLIYQSKAAAKASRSIMHSVAFFTGPHGASASAGKQEKVLIVASGFCIATQLPYLKKLIYGYNACTTRTLRVRLCMWILCLWVDIGIAVQTFLNDTLADDTLNEGYILSISLYIKSGRIDSVPFGRHAMLYDGSADFAVILREEVSGRYIERVPGEKPGDVLVMGRMFNTLLLSTC</sequence>
<dbReference type="EMBL" id="KZ678328">
    <property type="protein sequence ID" value="PSN58535.1"/>
    <property type="molecule type" value="Genomic_DNA"/>
</dbReference>
<feature type="domain" description="FAD-binding FR-type" evidence="2">
    <location>
        <begin position="1"/>
        <end position="95"/>
    </location>
</feature>
<name>A0A2T2MZ60_CORCC</name>
<evidence type="ECO:0000259" key="2">
    <source>
        <dbReference type="PROSITE" id="PS51384"/>
    </source>
</evidence>
<dbReference type="PANTHER" id="PTHR32361">
    <property type="entry name" value="FERRIC/CUPRIC REDUCTASE TRANSMEMBRANE COMPONENT"/>
    <property type="match status" value="1"/>
</dbReference>
<dbReference type="GO" id="GO:0006826">
    <property type="term" value="P:iron ion transport"/>
    <property type="evidence" value="ECO:0007669"/>
    <property type="project" value="TreeGrafter"/>
</dbReference>
<dbReference type="GO" id="GO:0000293">
    <property type="term" value="F:ferric-chelate reductase activity"/>
    <property type="evidence" value="ECO:0007669"/>
    <property type="project" value="TreeGrafter"/>
</dbReference>
<dbReference type="PROSITE" id="PS51384">
    <property type="entry name" value="FAD_FR"/>
    <property type="match status" value="1"/>
</dbReference>